<dbReference type="InterPro" id="IPR036388">
    <property type="entry name" value="WH-like_DNA-bd_sf"/>
</dbReference>
<dbReference type="Proteomes" id="UP001139644">
    <property type="component" value="Unassembled WGS sequence"/>
</dbReference>
<evidence type="ECO:0000313" key="4">
    <source>
        <dbReference type="Proteomes" id="UP001139644"/>
    </source>
</evidence>
<dbReference type="AlphaFoldDB" id="A0A133N4X1"/>
<proteinExistence type="predicted"/>
<dbReference type="InterPro" id="IPR009061">
    <property type="entry name" value="DNA-bd_dom_put_sf"/>
</dbReference>
<organism evidence="1 4">
    <name type="scientific">Enterococcus faecium</name>
    <name type="common">Streptococcus faecium</name>
    <dbReference type="NCBI Taxonomy" id="1352"/>
    <lineage>
        <taxon>Bacteria</taxon>
        <taxon>Bacillati</taxon>
        <taxon>Bacillota</taxon>
        <taxon>Bacilli</taxon>
        <taxon>Lactobacillales</taxon>
        <taxon>Enterococcaceae</taxon>
        <taxon>Enterococcus</taxon>
    </lineage>
</organism>
<evidence type="ECO:0000313" key="3">
    <source>
        <dbReference type="Proteomes" id="UP000281752"/>
    </source>
</evidence>
<dbReference type="GO" id="GO:0003677">
    <property type="term" value="F:DNA binding"/>
    <property type="evidence" value="ECO:0007669"/>
    <property type="project" value="UniProtKB-KW"/>
</dbReference>
<dbReference type="GeneID" id="66497237"/>
<dbReference type="EMBL" id="RKNM01000006">
    <property type="protein sequence ID" value="ROX56647.1"/>
    <property type="molecule type" value="Genomic_DNA"/>
</dbReference>
<reference evidence="2 3" key="1">
    <citation type="submission" date="2018-10" db="EMBL/GenBank/DDBJ databases">
        <title>Genotypes and phenotypes of Enterococci isolated from broiler chickens.</title>
        <authorList>
            <person name="Muhammad A.R."/>
            <person name="Diarra M.S."/>
        </authorList>
    </citation>
    <scope>NUCLEOTIDE SEQUENCE [LARGE SCALE GENOMIC DNA]</scope>
    <source>
        <strain evidence="2 3">P5 C A 35</strain>
    </source>
</reference>
<dbReference type="SUPFAM" id="SSF46955">
    <property type="entry name" value="Putative DNA-binding domain"/>
    <property type="match status" value="1"/>
</dbReference>
<name>A0A133N4X1_ENTFC</name>
<evidence type="ECO:0000313" key="1">
    <source>
        <dbReference type="EMBL" id="MBX4224134.1"/>
    </source>
</evidence>
<dbReference type="Gene3D" id="1.10.10.10">
    <property type="entry name" value="Winged helix-like DNA-binding domain superfamily/Winged helix DNA-binding domain"/>
    <property type="match status" value="1"/>
</dbReference>
<keyword evidence="2" id="KW-0238">DNA-binding</keyword>
<dbReference type="EMBL" id="JAIFOC010000489">
    <property type="protein sequence ID" value="MBX4224134.1"/>
    <property type="molecule type" value="Genomic_DNA"/>
</dbReference>
<gene>
    <name evidence="2" type="ORF">EGW36_06615</name>
    <name evidence="1" type="ORF">KYX88_15675</name>
</gene>
<dbReference type="RefSeq" id="WP_002290430.1">
    <property type="nucleotide sequence ID" value="NZ_CABGIO010000010.1"/>
</dbReference>
<evidence type="ECO:0000313" key="2">
    <source>
        <dbReference type="EMBL" id="ROX56647.1"/>
    </source>
</evidence>
<comment type="caution">
    <text evidence="1">The sequence shown here is derived from an EMBL/GenBank/DDBJ whole genome shotgun (WGS) entry which is preliminary data.</text>
</comment>
<reference evidence="1" key="2">
    <citation type="journal article" date="2022" name="J. Anim. Sci.">
        <title>Whole genome sequence analyses-based assessment of virulence potential and antimicrobial susceptibilities and resistance of Enterococcus faecium strains isolated from commercial swine and cattle probiotic products.</title>
        <authorList>
            <person name="Shridhar P.B."/>
            <person name="Amachawadi R.G."/>
            <person name="Tokach M."/>
            <person name="Patel I."/>
            <person name="Gangiredla J."/>
            <person name="Mammel M."/>
            <person name="Nagaraja T.G."/>
        </authorList>
    </citation>
    <scope>NUCLEOTIDE SEQUENCE</scope>
    <source>
        <strain evidence="1">EF215</strain>
    </source>
</reference>
<accession>A0A133N4X1</accession>
<sequence length="76" mass="8920">MKVSQMEKVVPLAPKKKPKERVWKKAKDIAEYFGVSVATISKWTNSNNDPLPSRRVRGVLQYDFELVKEWEERNTN</sequence>
<dbReference type="Proteomes" id="UP000281752">
    <property type="component" value="Unassembled WGS sequence"/>
</dbReference>
<protein>
    <submittedName>
        <fullName evidence="2">DNA-binding protein</fullName>
    </submittedName>
    <submittedName>
        <fullName evidence="1">Helix-turn-helix domain-containing protein</fullName>
    </submittedName>
</protein>